<accession>A0A0D2EBS9</accession>
<dbReference type="Gene3D" id="2.40.390.10">
    <property type="entry name" value="CV3147-like"/>
    <property type="match status" value="1"/>
</dbReference>
<dbReference type="HOGENOM" id="CLU_007154_0_0_1"/>
<dbReference type="InterPro" id="IPR010318">
    <property type="entry name" value="S-Me-THD_N"/>
</dbReference>
<dbReference type="Pfam" id="PF20906">
    <property type="entry name" value="S-Me-THD_C"/>
    <property type="match status" value="1"/>
</dbReference>
<feature type="domain" description="S-Me-THD-like C-terminal" evidence="4">
    <location>
        <begin position="772"/>
        <end position="984"/>
    </location>
</feature>
<dbReference type="Pfam" id="PF01968">
    <property type="entry name" value="Hydantoinase_A"/>
    <property type="match status" value="1"/>
</dbReference>
<dbReference type="InterPro" id="IPR002821">
    <property type="entry name" value="Hydantoinase_A"/>
</dbReference>
<feature type="domain" description="S-Me-THD N-terminal" evidence="3">
    <location>
        <begin position="610"/>
        <end position="769"/>
    </location>
</feature>
<protein>
    <recommendedName>
        <fullName evidence="7">Hydantoinase/oxoprolinase</fullName>
    </recommendedName>
</protein>
<keyword evidence="6" id="KW-1185">Reference proteome</keyword>
<evidence type="ECO:0000313" key="6">
    <source>
        <dbReference type="Proteomes" id="UP000054266"/>
    </source>
</evidence>
<dbReference type="Proteomes" id="UP000054266">
    <property type="component" value="Unassembled WGS sequence"/>
</dbReference>
<dbReference type="STRING" id="5601.A0A0D2EBS9"/>
<evidence type="ECO:0000259" key="1">
    <source>
        <dbReference type="Pfam" id="PF01968"/>
    </source>
</evidence>
<dbReference type="PANTHER" id="PTHR11365:SF10">
    <property type="entry name" value="HYDANTOINASE_OXOPROLINASE"/>
    <property type="match status" value="1"/>
</dbReference>
<dbReference type="Pfam" id="PF05378">
    <property type="entry name" value="Hydant_A_N"/>
    <property type="match status" value="1"/>
</dbReference>
<name>A0A0D2EBS9_9EURO</name>
<dbReference type="GO" id="GO:0016787">
    <property type="term" value="F:hydrolase activity"/>
    <property type="evidence" value="ECO:0007669"/>
    <property type="project" value="InterPro"/>
</dbReference>
<dbReference type="PANTHER" id="PTHR11365">
    <property type="entry name" value="5-OXOPROLINASE RELATED"/>
    <property type="match status" value="1"/>
</dbReference>
<evidence type="ECO:0000259" key="4">
    <source>
        <dbReference type="Pfam" id="PF20906"/>
    </source>
</evidence>
<dbReference type="InterPro" id="IPR048350">
    <property type="entry name" value="S-Me-THD-like_C"/>
</dbReference>
<feature type="domain" description="Hydantoinase/oxoprolinase N-terminal" evidence="2">
    <location>
        <begin position="11"/>
        <end position="192"/>
    </location>
</feature>
<dbReference type="InterPro" id="IPR045079">
    <property type="entry name" value="Oxoprolinase-like"/>
</dbReference>
<dbReference type="SUPFAM" id="SSF53067">
    <property type="entry name" value="Actin-like ATPase domain"/>
    <property type="match status" value="2"/>
</dbReference>
<dbReference type="InterPro" id="IPR027479">
    <property type="entry name" value="S-Me-THD_N_sf"/>
</dbReference>
<feature type="domain" description="Hydantoinase A/oxoprolinase" evidence="1">
    <location>
        <begin position="213"/>
        <end position="389"/>
    </location>
</feature>
<sequence>MGSIRTKRALRIGVDVGGTNTDAVLLDLDAVHQESRGVVAFHKTPTTSPNVTDGIESAVGNVLQQAGRDCVSEITCLIVGTTHFLNAVIERDGRRLSKVAVIRLSKSFTKDIPPFSDFPPVLADILHGYHGYIDGGLHIDGSQEAPINEEQVLKECEAIERLGIKAVVISGIFSPIDQHFHQEHIVRDIMQQRLPDVDIVCSSEVSNIGLLERENASILNASIMKFARRTIRGFRAALRRLGLDCTLFISQNDGTVIDAKSAAKLPIKTFSSGPANSMRGAAYLGLGRMGLQDEERTATIVVDVGGTTTDCGVLLPSGFPRAASAYVNVAGVTMNFSMPHLESIGLGGGSIIRERGHDVSIGPDSVGYQLTTKSKVFGGDTLTTTDIAAAGGLEIGDQKLVDHVTLETIQRVRARTKKMLERVIDRLKLTPAPLPVLLVGGGSVVCPLELDGVSQVVVPKFHSVANAVGAAISRVCGSVDAIYSIADMSLSKVIEEAKAQAVANAVKAGADASTVSVVDIDTLPIPYVSGQIRVVAKAVGELSLDYVADSKPLPEAEDEAEESFSEQINDKLLSSKEERSDGKIDFDAYRPLVKRNPDSGVNEWFVSEIDLGWLSIGCYILGCAGGGSPKAEFLKLRDQLRRGGTVRIIDSSSLRDDALIYWGGMMGSPAVSIERLNSSECITAVADLMEYLGHKSFDAIMGLEIGGANGLEPLLIGSSHAFDRPVIDADWMGRAYPTYWQTTIAVHESGQLTPCAIASGDGKTIIMTKSPDDEIVDRALRASCSEMGSRVGMAARPTTTDRVRAFGVTNTLSLAWRIGRTVARAQQESTIHTVAEQVIDEVGGPTTAKILFRGKITAVERTVYKGHSYGEITISQTDKDEEEQSHERAAVASGGVVKIPFKNENIYAKHIADDGTETYLATVPDLISVLDAQSGCALGVPEFRYGLLVTVLGITCSPRWSETKKGLEYGGPEAFGYKIEYKPLGVFVEPKSVVLEYADTREVIDQEEASIP</sequence>
<dbReference type="Pfam" id="PF06032">
    <property type="entry name" value="S-Me-THD_N"/>
    <property type="match status" value="1"/>
</dbReference>
<gene>
    <name evidence="5" type="ORF">PV04_03886</name>
</gene>
<reference evidence="5 6" key="1">
    <citation type="submission" date="2015-01" db="EMBL/GenBank/DDBJ databases">
        <title>The Genome Sequence of Capronia semiimmersa CBS27337.</title>
        <authorList>
            <consortium name="The Broad Institute Genomics Platform"/>
            <person name="Cuomo C."/>
            <person name="de Hoog S."/>
            <person name="Gorbushina A."/>
            <person name="Stielow B."/>
            <person name="Teixiera M."/>
            <person name="Abouelleil A."/>
            <person name="Chapman S.B."/>
            <person name="Priest M."/>
            <person name="Young S.K."/>
            <person name="Wortman J."/>
            <person name="Nusbaum C."/>
            <person name="Birren B."/>
        </authorList>
    </citation>
    <scope>NUCLEOTIDE SEQUENCE [LARGE SCALE GENOMIC DNA]</scope>
    <source>
        <strain evidence="5 6">CBS 27337</strain>
    </source>
</reference>
<evidence type="ECO:0000259" key="2">
    <source>
        <dbReference type="Pfam" id="PF05378"/>
    </source>
</evidence>
<evidence type="ECO:0000259" key="3">
    <source>
        <dbReference type="Pfam" id="PF06032"/>
    </source>
</evidence>
<evidence type="ECO:0008006" key="7">
    <source>
        <dbReference type="Google" id="ProtNLM"/>
    </source>
</evidence>
<evidence type="ECO:0000313" key="5">
    <source>
        <dbReference type="EMBL" id="KIW71752.1"/>
    </source>
</evidence>
<dbReference type="InterPro" id="IPR008040">
    <property type="entry name" value="Hydant_A_N"/>
</dbReference>
<proteinExistence type="predicted"/>
<dbReference type="InterPro" id="IPR043129">
    <property type="entry name" value="ATPase_NBD"/>
</dbReference>
<dbReference type="Gene3D" id="3.40.1610.10">
    <property type="entry name" value="CV3147-like domain"/>
    <property type="match status" value="1"/>
</dbReference>
<dbReference type="InterPro" id="IPR024071">
    <property type="entry name" value="S-Me-THD_C_sf"/>
</dbReference>
<dbReference type="SUPFAM" id="SSF160991">
    <property type="entry name" value="CV3147-like"/>
    <property type="match status" value="1"/>
</dbReference>
<organism evidence="5 6">
    <name type="scientific">Phialophora macrospora</name>
    <dbReference type="NCBI Taxonomy" id="1851006"/>
    <lineage>
        <taxon>Eukaryota</taxon>
        <taxon>Fungi</taxon>
        <taxon>Dikarya</taxon>
        <taxon>Ascomycota</taxon>
        <taxon>Pezizomycotina</taxon>
        <taxon>Eurotiomycetes</taxon>
        <taxon>Chaetothyriomycetidae</taxon>
        <taxon>Chaetothyriales</taxon>
        <taxon>Herpotrichiellaceae</taxon>
        <taxon>Phialophora</taxon>
    </lineage>
</organism>
<dbReference type="AlphaFoldDB" id="A0A0D2EBS9"/>
<dbReference type="FunFam" id="3.40.1610.10:FF:000001">
    <property type="entry name" value="Hydantoinase, putative"/>
    <property type="match status" value="1"/>
</dbReference>
<dbReference type="EMBL" id="KN846957">
    <property type="protein sequence ID" value="KIW71752.1"/>
    <property type="molecule type" value="Genomic_DNA"/>
</dbReference>